<evidence type="ECO:0000313" key="1">
    <source>
        <dbReference type="EMBL" id="KAK1789227.1"/>
    </source>
</evidence>
<accession>A0AAD9DRL8</accession>
<protein>
    <submittedName>
        <fullName evidence="1">Uncharacterized protein</fullName>
    </submittedName>
</protein>
<dbReference type="Proteomes" id="UP001239994">
    <property type="component" value="Unassembled WGS sequence"/>
</dbReference>
<organism evidence="1 2">
    <name type="scientific">Electrophorus voltai</name>
    <dbReference type="NCBI Taxonomy" id="2609070"/>
    <lineage>
        <taxon>Eukaryota</taxon>
        <taxon>Metazoa</taxon>
        <taxon>Chordata</taxon>
        <taxon>Craniata</taxon>
        <taxon>Vertebrata</taxon>
        <taxon>Euteleostomi</taxon>
        <taxon>Actinopterygii</taxon>
        <taxon>Neopterygii</taxon>
        <taxon>Teleostei</taxon>
        <taxon>Ostariophysi</taxon>
        <taxon>Gymnotiformes</taxon>
        <taxon>Gymnotoidei</taxon>
        <taxon>Gymnotidae</taxon>
        <taxon>Electrophorus</taxon>
    </lineage>
</organism>
<comment type="caution">
    <text evidence="1">The sequence shown here is derived from an EMBL/GenBank/DDBJ whole genome shotgun (WGS) entry which is preliminary data.</text>
</comment>
<keyword evidence="2" id="KW-1185">Reference proteome</keyword>
<dbReference type="AlphaFoldDB" id="A0AAD9DRL8"/>
<proteinExistence type="predicted"/>
<sequence length="21" mass="2403">MVAGDMVIRTILLYFITQSQC</sequence>
<name>A0AAD9DRL8_9TELE</name>
<dbReference type="EMBL" id="JAROKS010000022">
    <property type="protein sequence ID" value="KAK1789227.1"/>
    <property type="molecule type" value="Genomic_DNA"/>
</dbReference>
<reference evidence="1" key="1">
    <citation type="submission" date="2023-03" db="EMBL/GenBank/DDBJ databases">
        <title>Electrophorus voltai genome.</title>
        <authorList>
            <person name="Bian C."/>
        </authorList>
    </citation>
    <scope>NUCLEOTIDE SEQUENCE</scope>
    <source>
        <strain evidence="1">CB-2022</strain>
        <tissue evidence="1">Muscle</tissue>
    </source>
</reference>
<gene>
    <name evidence="1" type="ORF">P4O66_015172</name>
</gene>
<evidence type="ECO:0000313" key="2">
    <source>
        <dbReference type="Proteomes" id="UP001239994"/>
    </source>
</evidence>